<keyword evidence="1" id="KW-0732">Signal</keyword>
<dbReference type="EMBL" id="WUBL01000005">
    <property type="protein sequence ID" value="KAF2972610.1"/>
    <property type="molecule type" value="Genomic_DNA"/>
</dbReference>
<evidence type="ECO:0000256" key="1">
    <source>
        <dbReference type="SAM" id="SignalP"/>
    </source>
</evidence>
<sequence length="157" mass="17211">MKIFTLLTIPLMALAAPKIMISKRFETAPFAPASPEQEAYNMCSTEEHRKGRLAHTADMLDCLEISAWASENNGVWMLKATTEGDDCDWHVLRTQGNCALFAKNTEPTSIGSKDVADLIEAIHLGDGIRLGPIEELGTFGGCQDGVNVSFWLRSPEI</sequence>
<dbReference type="InParanoid" id="A0A7C8MVS3"/>
<feature type="domain" description="Ecp2 effector protein-like" evidence="2">
    <location>
        <begin position="43"/>
        <end position="121"/>
    </location>
</feature>
<proteinExistence type="predicted"/>
<dbReference type="Pfam" id="PF14856">
    <property type="entry name" value="Hce2"/>
    <property type="match status" value="1"/>
</dbReference>
<organism evidence="3 4">
    <name type="scientific">Xylaria multiplex</name>
    <dbReference type="NCBI Taxonomy" id="323545"/>
    <lineage>
        <taxon>Eukaryota</taxon>
        <taxon>Fungi</taxon>
        <taxon>Dikarya</taxon>
        <taxon>Ascomycota</taxon>
        <taxon>Pezizomycotina</taxon>
        <taxon>Sordariomycetes</taxon>
        <taxon>Xylariomycetidae</taxon>
        <taxon>Xylariales</taxon>
        <taxon>Xylariaceae</taxon>
        <taxon>Xylaria</taxon>
    </lineage>
</organism>
<evidence type="ECO:0000313" key="4">
    <source>
        <dbReference type="Proteomes" id="UP000481858"/>
    </source>
</evidence>
<dbReference type="OrthoDB" id="4736518at2759"/>
<dbReference type="AlphaFoldDB" id="A0A7C8MVS3"/>
<dbReference type="Proteomes" id="UP000481858">
    <property type="component" value="Unassembled WGS sequence"/>
</dbReference>
<feature type="chain" id="PRO_5028943246" description="Ecp2 effector protein-like domain-containing protein" evidence="1">
    <location>
        <begin position="16"/>
        <end position="157"/>
    </location>
</feature>
<reference evidence="3 4" key="1">
    <citation type="submission" date="2019-12" db="EMBL/GenBank/DDBJ databases">
        <title>Draft genome sequence of the ascomycete Xylaria multiplex DSM 110363.</title>
        <authorList>
            <person name="Buettner E."/>
            <person name="Kellner H."/>
        </authorList>
    </citation>
    <scope>NUCLEOTIDE SEQUENCE [LARGE SCALE GENOMIC DNA]</scope>
    <source>
        <strain evidence="3 4">DSM 110363</strain>
    </source>
</reference>
<evidence type="ECO:0000313" key="3">
    <source>
        <dbReference type="EMBL" id="KAF2972610.1"/>
    </source>
</evidence>
<gene>
    <name evidence="3" type="ORF">GQX73_g1024</name>
</gene>
<protein>
    <recommendedName>
        <fullName evidence="2">Ecp2 effector protein-like domain-containing protein</fullName>
    </recommendedName>
</protein>
<feature type="signal peptide" evidence="1">
    <location>
        <begin position="1"/>
        <end position="15"/>
    </location>
</feature>
<dbReference type="InterPro" id="IPR029226">
    <property type="entry name" value="Ecp2-like"/>
</dbReference>
<comment type="caution">
    <text evidence="3">The sequence shown here is derived from an EMBL/GenBank/DDBJ whole genome shotgun (WGS) entry which is preliminary data.</text>
</comment>
<keyword evidence="4" id="KW-1185">Reference proteome</keyword>
<accession>A0A7C8MVS3</accession>
<name>A0A7C8MVS3_9PEZI</name>
<evidence type="ECO:0000259" key="2">
    <source>
        <dbReference type="Pfam" id="PF14856"/>
    </source>
</evidence>